<dbReference type="Proteomes" id="UP001497482">
    <property type="component" value="Chromosome 12"/>
</dbReference>
<evidence type="ECO:0000313" key="2">
    <source>
        <dbReference type="Proteomes" id="UP001497482"/>
    </source>
</evidence>
<name>A0AAV2JFW2_KNICA</name>
<reference evidence="1 2" key="1">
    <citation type="submission" date="2024-04" db="EMBL/GenBank/DDBJ databases">
        <authorList>
            <person name="Waldvogel A.-M."/>
            <person name="Schoenle A."/>
        </authorList>
    </citation>
    <scope>NUCLEOTIDE SEQUENCE [LARGE SCALE GENOMIC DNA]</scope>
</reference>
<proteinExistence type="predicted"/>
<evidence type="ECO:0000313" key="1">
    <source>
        <dbReference type="EMBL" id="CAL1575048.1"/>
    </source>
</evidence>
<protein>
    <submittedName>
        <fullName evidence="1">Uncharacterized protein</fullName>
    </submittedName>
</protein>
<keyword evidence="2" id="KW-1185">Reference proteome</keyword>
<sequence>MSLNSLGEFCGLFEVHWCCIPLLQMKKYINTAAKVRLCPHQDDGRRDVTTANLRNPFCSNVVEGHWVDQAEAEDEDIHVGIAQGAKLQCHLLPMEN</sequence>
<dbReference type="EMBL" id="OZ035834">
    <property type="protein sequence ID" value="CAL1575048.1"/>
    <property type="molecule type" value="Genomic_DNA"/>
</dbReference>
<gene>
    <name evidence="1" type="ORF">KC01_LOCUS6695</name>
</gene>
<organism evidence="1 2">
    <name type="scientific">Knipowitschia caucasica</name>
    <name type="common">Caucasian dwarf goby</name>
    <name type="synonym">Pomatoschistus caucasicus</name>
    <dbReference type="NCBI Taxonomy" id="637954"/>
    <lineage>
        <taxon>Eukaryota</taxon>
        <taxon>Metazoa</taxon>
        <taxon>Chordata</taxon>
        <taxon>Craniata</taxon>
        <taxon>Vertebrata</taxon>
        <taxon>Euteleostomi</taxon>
        <taxon>Actinopterygii</taxon>
        <taxon>Neopterygii</taxon>
        <taxon>Teleostei</taxon>
        <taxon>Neoteleostei</taxon>
        <taxon>Acanthomorphata</taxon>
        <taxon>Gobiaria</taxon>
        <taxon>Gobiiformes</taxon>
        <taxon>Gobioidei</taxon>
        <taxon>Gobiidae</taxon>
        <taxon>Gobiinae</taxon>
        <taxon>Knipowitschia</taxon>
    </lineage>
</organism>
<dbReference type="AlphaFoldDB" id="A0AAV2JFW2"/>
<accession>A0AAV2JFW2</accession>